<sequence>TSISRHRALSTTFTILRRLTNLLLAKDTIPASPFFRLRTGEHLSRQLGIHQHVGTAVIIYTV</sequence>
<evidence type="ECO:0000313" key="2">
    <source>
        <dbReference type="Proteomes" id="UP001286313"/>
    </source>
</evidence>
<dbReference type="EMBL" id="JAWQEG010003441">
    <property type="protein sequence ID" value="KAK3866202.1"/>
    <property type="molecule type" value="Genomic_DNA"/>
</dbReference>
<reference evidence="1" key="1">
    <citation type="submission" date="2023-10" db="EMBL/GenBank/DDBJ databases">
        <title>Genome assemblies of two species of porcelain crab, Petrolisthes cinctipes and Petrolisthes manimaculis (Anomura: Porcellanidae).</title>
        <authorList>
            <person name="Angst P."/>
        </authorList>
    </citation>
    <scope>NUCLEOTIDE SEQUENCE</scope>
    <source>
        <strain evidence="1">PB745_01</strain>
        <tissue evidence="1">Gill</tissue>
    </source>
</reference>
<gene>
    <name evidence="1" type="ORF">Pcinc_028245</name>
</gene>
<proteinExistence type="predicted"/>
<keyword evidence="2" id="KW-1185">Reference proteome</keyword>
<dbReference type="Proteomes" id="UP001286313">
    <property type="component" value="Unassembled WGS sequence"/>
</dbReference>
<feature type="non-terminal residue" evidence="1">
    <location>
        <position position="1"/>
    </location>
</feature>
<accession>A0AAE1F2Q8</accession>
<protein>
    <submittedName>
        <fullName evidence="1">Uncharacterized protein</fullName>
    </submittedName>
</protein>
<comment type="caution">
    <text evidence="1">The sequence shown here is derived from an EMBL/GenBank/DDBJ whole genome shotgun (WGS) entry which is preliminary data.</text>
</comment>
<name>A0AAE1F2Q8_PETCI</name>
<dbReference type="AlphaFoldDB" id="A0AAE1F2Q8"/>
<evidence type="ECO:0000313" key="1">
    <source>
        <dbReference type="EMBL" id="KAK3866202.1"/>
    </source>
</evidence>
<organism evidence="1 2">
    <name type="scientific">Petrolisthes cinctipes</name>
    <name type="common">Flat porcelain crab</name>
    <dbReference type="NCBI Taxonomy" id="88211"/>
    <lineage>
        <taxon>Eukaryota</taxon>
        <taxon>Metazoa</taxon>
        <taxon>Ecdysozoa</taxon>
        <taxon>Arthropoda</taxon>
        <taxon>Crustacea</taxon>
        <taxon>Multicrustacea</taxon>
        <taxon>Malacostraca</taxon>
        <taxon>Eumalacostraca</taxon>
        <taxon>Eucarida</taxon>
        <taxon>Decapoda</taxon>
        <taxon>Pleocyemata</taxon>
        <taxon>Anomura</taxon>
        <taxon>Galatheoidea</taxon>
        <taxon>Porcellanidae</taxon>
        <taxon>Petrolisthes</taxon>
    </lineage>
</organism>